<protein>
    <submittedName>
        <fullName evidence="1">Uncharacterized protein</fullName>
    </submittedName>
</protein>
<evidence type="ECO:0000313" key="2">
    <source>
        <dbReference type="Proteomes" id="UP001229421"/>
    </source>
</evidence>
<keyword evidence="2" id="KW-1185">Reference proteome</keyword>
<comment type="caution">
    <text evidence="1">The sequence shown here is derived from an EMBL/GenBank/DDBJ whole genome shotgun (WGS) entry which is preliminary data.</text>
</comment>
<name>A0AAD8KND6_TARER</name>
<organism evidence="1 2">
    <name type="scientific">Tagetes erecta</name>
    <name type="common">African marigold</name>
    <dbReference type="NCBI Taxonomy" id="13708"/>
    <lineage>
        <taxon>Eukaryota</taxon>
        <taxon>Viridiplantae</taxon>
        <taxon>Streptophyta</taxon>
        <taxon>Embryophyta</taxon>
        <taxon>Tracheophyta</taxon>
        <taxon>Spermatophyta</taxon>
        <taxon>Magnoliopsida</taxon>
        <taxon>eudicotyledons</taxon>
        <taxon>Gunneridae</taxon>
        <taxon>Pentapetalae</taxon>
        <taxon>asterids</taxon>
        <taxon>campanulids</taxon>
        <taxon>Asterales</taxon>
        <taxon>Asteraceae</taxon>
        <taxon>Asteroideae</taxon>
        <taxon>Heliantheae alliance</taxon>
        <taxon>Tageteae</taxon>
        <taxon>Tagetes</taxon>
    </lineage>
</organism>
<reference evidence="1" key="1">
    <citation type="journal article" date="2023" name="bioRxiv">
        <title>Improved chromosome-level genome assembly for marigold (Tagetes erecta).</title>
        <authorList>
            <person name="Jiang F."/>
            <person name="Yuan L."/>
            <person name="Wang S."/>
            <person name="Wang H."/>
            <person name="Xu D."/>
            <person name="Wang A."/>
            <person name="Fan W."/>
        </authorList>
    </citation>
    <scope>NUCLEOTIDE SEQUENCE</scope>
    <source>
        <strain evidence="1">WSJ</strain>
        <tissue evidence="1">Leaf</tissue>
    </source>
</reference>
<gene>
    <name evidence="1" type="ORF">QVD17_18735</name>
</gene>
<accession>A0AAD8KND6</accession>
<dbReference type="Proteomes" id="UP001229421">
    <property type="component" value="Unassembled WGS sequence"/>
</dbReference>
<dbReference type="EMBL" id="JAUHHV010000005">
    <property type="protein sequence ID" value="KAK1423432.1"/>
    <property type="molecule type" value="Genomic_DNA"/>
</dbReference>
<evidence type="ECO:0000313" key="1">
    <source>
        <dbReference type="EMBL" id="KAK1423432.1"/>
    </source>
</evidence>
<dbReference type="AlphaFoldDB" id="A0AAD8KND6"/>
<proteinExistence type="predicted"/>
<sequence>MYVILSLALCQPFVKSTSHLTKLRIKKNTFRQFVGLKSKINILKENDQFVQQNRLRERERERDLQSFRMLKK</sequence>